<accession>A0A3M8H4T0</accession>
<feature type="transmembrane region" description="Helical" evidence="1">
    <location>
        <begin position="110"/>
        <end position="132"/>
    </location>
</feature>
<comment type="caution">
    <text evidence="2">The sequence shown here is derived from an EMBL/GenBank/DDBJ whole genome shotgun (WGS) entry which is preliminary data.</text>
</comment>
<name>A0A3M8H4T0_9BACI</name>
<feature type="transmembrane region" description="Helical" evidence="1">
    <location>
        <begin position="88"/>
        <end position="104"/>
    </location>
</feature>
<evidence type="ECO:0000313" key="3">
    <source>
        <dbReference type="Proteomes" id="UP000279909"/>
    </source>
</evidence>
<dbReference type="AlphaFoldDB" id="A0A3M8H4T0"/>
<feature type="transmembrane region" description="Helical" evidence="1">
    <location>
        <begin position="55"/>
        <end position="76"/>
    </location>
</feature>
<evidence type="ECO:0000256" key="1">
    <source>
        <dbReference type="SAM" id="Phobius"/>
    </source>
</evidence>
<reference evidence="2 3" key="1">
    <citation type="journal article" date="2014" name="Int. J. Syst. Evol. Microbiol.">
        <title>Lysinibacillus halotolerans sp. nov., isolated from saline-alkaline soil.</title>
        <authorList>
            <person name="Kong D."/>
            <person name="Wang Y."/>
            <person name="Zhao B."/>
            <person name="Li Y."/>
            <person name="Song J."/>
            <person name="Zhai Y."/>
            <person name="Zhang C."/>
            <person name="Wang H."/>
            <person name="Chen X."/>
            <person name="Zhao B."/>
            <person name="Ruan Z."/>
        </authorList>
    </citation>
    <scope>NUCLEOTIDE SEQUENCE [LARGE SCALE GENOMIC DNA]</scope>
    <source>
        <strain evidence="2 3">MCCC 1A12703</strain>
    </source>
</reference>
<feature type="transmembrane region" description="Helical" evidence="1">
    <location>
        <begin position="20"/>
        <end position="43"/>
    </location>
</feature>
<feature type="transmembrane region" description="Helical" evidence="1">
    <location>
        <begin position="153"/>
        <end position="171"/>
    </location>
</feature>
<keyword evidence="3" id="KW-1185">Reference proteome</keyword>
<gene>
    <name evidence="2" type="ORF">EC501_15925</name>
</gene>
<dbReference type="Proteomes" id="UP000279909">
    <property type="component" value="Unassembled WGS sequence"/>
</dbReference>
<dbReference type="OrthoDB" id="10000435at2"/>
<evidence type="ECO:0000313" key="2">
    <source>
        <dbReference type="EMBL" id="RNC97299.1"/>
    </source>
</evidence>
<keyword evidence="1" id="KW-0472">Membrane</keyword>
<protein>
    <submittedName>
        <fullName evidence="2">Uncharacterized protein</fullName>
    </submittedName>
</protein>
<dbReference type="EMBL" id="RHLQ01000054">
    <property type="protein sequence ID" value="RNC97299.1"/>
    <property type="molecule type" value="Genomic_DNA"/>
</dbReference>
<dbReference type="RefSeq" id="WP_122973336.1">
    <property type="nucleotide sequence ID" value="NZ_RHLQ01000054.1"/>
</dbReference>
<keyword evidence="1" id="KW-0812">Transmembrane</keyword>
<keyword evidence="1" id="KW-1133">Transmembrane helix</keyword>
<sequence>MLSRAERIKREKVENRKHLLSLPIVFLSLIVSIVIYLSSLFLWVKAIEGTTYSGVLESIIQINMIAVGLFIALGCLNLKFMTVIIRSLLKLLFMIWVVLMVQFSPMAQNMWLIILPFFFVYLEVLLDIHGGLLQMKFSKIKFMSVDFLKNHSVAISIIILAVINVVLSYFIDDLLETITVFG</sequence>
<proteinExistence type="predicted"/>
<organism evidence="2 3">
    <name type="scientific">Lysinibacillus halotolerans</name>
    <dbReference type="NCBI Taxonomy" id="1368476"/>
    <lineage>
        <taxon>Bacteria</taxon>
        <taxon>Bacillati</taxon>
        <taxon>Bacillota</taxon>
        <taxon>Bacilli</taxon>
        <taxon>Bacillales</taxon>
        <taxon>Bacillaceae</taxon>
        <taxon>Lysinibacillus</taxon>
    </lineage>
</organism>